<proteinExistence type="predicted"/>
<dbReference type="AlphaFoldDB" id="A0A0C3CCP5"/>
<protein>
    <submittedName>
        <fullName evidence="2">Uncharacterized protein</fullName>
    </submittedName>
</protein>
<gene>
    <name evidence="2" type="ORF">M413DRAFT_27542</name>
</gene>
<dbReference type="HOGENOM" id="CLU_1289047_0_0_1"/>
<keyword evidence="3" id="KW-1185">Reference proteome</keyword>
<feature type="compositionally biased region" description="Low complexity" evidence="1">
    <location>
        <begin position="108"/>
        <end position="126"/>
    </location>
</feature>
<feature type="compositionally biased region" description="Polar residues" evidence="1">
    <location>
        <begin position="131"/>
        <end position="142"/>
    </location>
</feature>
<name>A0A0C3CCP5_HEBCY</name>
<dbReference type="Proteomes" id="UP000053424">
    <property type="component" value="Unassembled WGS sequence"/>
</dbReference>
<organism evidence="2 3">
    <name type="scientific">Hebeloma cylindrosporum</name>
    <dbReference type="NCBI Taxonomy" id="76867"/>
    <lineage>
        <taxon>Eukaryota</taxon>
        <taxon>Fungi</taxon>
        <taxon>Dikarya</taxon>
        <taxon>Basidiomycota</taxon>
        <taxon>Agaricomycotina</taxon>
        <taxon>Agaricomycetes</taxon>
        <taxon>Agaricomycetidae</taxon>
        <taxon>Agaricales</taxon>
        <taxon>Agaricineae</taxon>
        <taxon>Hymenogastraceae</taxon>
        <taxon>Hebeloma</taxon>
    </lineage>
</organism>
<reference evidence="3" key="2">
    <citation type="submission" date="2015-01" db="EMBL/GenBank/DDBJ databases">
        <title>Evolutionary Origins and Diversification of the Mycorrhizal Mutualists.</title>
        <authorList>
            <consortium name="DOE Joint Genome Institute"/>
            <consortium name="Mycorrhizal Genomics Consortium"/>
            <person name="Kohler A."/>
            <person name="Kuo A."/>
            <person name="Nagy L.G."/>
            <person name="Floudas D."/>
            <person name="Copeland A."/>
            <person name="Barry K.W."/>
            <person name="Cichocki N."/>
            <person name="Veneault-Fourrey C."/>
            <person name="LaButti K."/>
            <person name="Lindquist E.A."/>
            <person name="Lipzen A."/>
            <person name="Lundell T."/>
            <person name="Morin E."/>
            <person name="Murat C."/>
            <person name="Riley R."/>
            <person name="Ohm R."/>
            <person name="Sun H."/>
            <person name="Tunlid A."/>
            <person name="Henrissat B."/>
            <person name="Grigoriev I.V."/>
            <person name="Hibbett D.S."/>
            <person name="Martin F."/>
        </authorList>
    </citation>
    <scope>NUCLEOTIDE SEQUENCE [LARGE SCALE GENOMIC DNA]</scope>
    <source>
        <strain evidence="3">h7</strain>
    </source>
</reference>
<accession>A0A0C3CCP5</accession>
<dbReference type="EMBL" id="KN831779">
    <property type="protein sequence ID" value="KIM42014.1"/>
    <property type="molecule type" value="Genomic_DNA"/>
</dbReference>
<evidence type="ECO:0000313" key="2">
    <source>
        <dbReference type="EMBL" id="KIM42014.1"/>
    </source>
</evidence>
<reference evidence="2 3" key="1">
    <citation type="submission" date="2014-04" db="EMBL/GenBank/DDBJ databases">
        <authorList>
            <consortium name="DOE Joint Genome Institute"/>
            <person name="Kuo A."/>
            <person name="Gay G."/>
            <person name="Dore J."/>
            <person name="Kohler A."/>
            <person name="Nagy L.G."/>
            <person name="Floudas D."/>
            <person name="Copeland A."/>
            <person name="Barry K.W."/>
            <person name="Cichocki N."/>
            <person name="Veneault-Fourrey C."/>
            <person name="LaButti K."/>
            <person name="Lindquist E.A."/>
            <person name="Lipzen A."/>
            <person name="Lundell T."/>
            <person name="Morin E."/>
            <person name="Murat C."/>
            <person name="Sun H."/>
            <person name="Tunlid A."/>
            <person name="Henrissat B."/>
            <person name="Grigoriev I.V."/>
            <person name="Hibbett D.S."/>
            <person name="Martin F."/>
            <person name="Nordberg H.P."/>
            <person name="Cantor M.N."/>
            <person name="Hua S.X."/>
        </authorList>
    </citation>
    <scope>NUCLEOTIDE SEQUENCE [LARGE SCALE GENOMIC DNA]</scope>
    <source>
        <strain evidence="3">h7</strain>
    </source>
</reference>
<sequence length="214" mass="23652">MARTFLVKWRGAPLPSTKGTTSLGAKHHKLGHGLGHGCPHAECMSTIKDQEPWNSSQRRSEIARLLTAIDYAVICGGAWPTSEDQEQMIMTTPNGAVTLTTTTTTVTTTTTTTTTRMTMRTRSRTSAEAPGTSTAPARSASTGGRRVYSGKPKRTMYMRLRTRSIRYKSARLTSDVDEETVSFKDLRTVTRSASIKIQTGRVLRPRRLARNYKV</sequence>
<evidence type="ECO:0000313" key="3">
    <source>
        <dbReference type="Proteomes" id="UP000053424"/>
    </source>
</evidence>
<feature type="region of interest" description="Disordered" evidence="1">
    <location>
        <begin position="108"/>
        <end position="149"/>
    </location>
</feature>
<evidence type="ECO:0000256" key="1">
    <source>
        <dbReference type="SAM" id="MobiDB-lite"/>
    </source>
</evidence>